<dbReference type="PROSITE" id="PS51257">
    <property type="entry name" value="PROKAR_LIPOPROTEIN"/>
    <property type="match status" value="1"/>
</dbReference>
<dbReference type="EMBL" id="CP092085">
    <property type="protein sequence ID" value="UUN97422.1"/>
    <property type="molecule type" value="Genomic_DNA"/>
</dbReference>
<sequence length="261" mass="29684">MYKKSLFLLMVVVTLLSGCTAILWNNSDSGTLATGKVVSSHADRVTVDQDQIVGFAYLKESSSSKTNVDIKNLDTSLIVIGQKYAYMIDIGNQEILETIQSDLDPKYWRIRPVRLNEEYFGLSLLPKIDDDKHLQQVKFSADIELYYAKNNLTQNEQQQLSRLNLSQYEYGQENTEFYRRKIGLVGHIVGLNAEMNKMKFQHFSHNYPIEIYTSGKTHYSLHGKTLLQKIALTPVTLVGDIVAIPLYLLFNIGSTIKNIAH</sequence>
<accession>A0A8I1AA17</accession>
<dbReference type="RefSeq" id="WP_151780542.1">
    <property type="nucleotide sequence ID" value="NZ_BKNL01000001.1"/>
</dbReference>
<gene>
    <name evidence="1" type="ORF">I9054_019135</name>
</gene>
<evidence type="ECO:0000313" key="1">
    <source>
        <dbReference type="EMBL" id="UUN97422.1"/>
    </source>
</evidence>
<organism evidence="1 2">
    <name type="scientific">Acinetobacter bereziniae</name>
    <name type="common">Acinetobacter genomosp. 10</name>
    <dbReference type="NCBI Taxonomy" id="106648"/>
    <lineage>
        <taxon>Bacteria</taxon>
        <taxon>Pseudomonadati</taxon>
        <taxon>Pseudomonadota</taxon>
        <taxon>Gammaproteobacteria</taxon>
        <taxon>Moraxellales</taxon>
        <taxon>Moraxellaceae</taxon>
        <taxon>Acinetobacter</taxon>
    </lineage>
</organism>
<dbReference type="AlphaFoldDB" id="A0A8I1AA17"/>
<reference evidence="1" key="1">
    <citation type="submission" date="2022-02" db="EMBL/GenBank/DDBJ databases">
        <title>Characterization of Tn125 harboring carbapenem-resistant Acinetobacter bereziniae clinical isolates.</title>
        <authorList>
            <person name="Wong N.-K."/>
            <person name="Pan Q."/>
        </authorList>
    </citation>
    <scope>NUCLEOTIDE SEQUENCE</scope>
    <source>
        <strain evidence="1">GD03393</strain>
    </source>
</reference>
<protein>
    <submittedName>
        <fullName evidence="1">Uncharacterized protein</fullName>
    </submittedName>
</protein>
<evidence type="ECO:0000313" key="2">
    <source>
        <dbReference type="Proteomes" id="UP000644140"/>
    </source>
</evidence>
<dbReference type="Proteomes" id="UP000644140">
    <property type="component" value="Chromosome"/>
</dbReference>
<name>A0A8I1AA17_ACIBZ</name>
<proteinExistence type="predicted"/>